<dbReference type="EMBL" id="CAVLEF010000103">
    <property type="protein sequence ID" value="CAK1550973.1"/>
    <property type="molecule type" value="Genomic_DNA"/>
</dbReference>
<organism evidence="1 2">
    <name type="scientific">Leptosia nina</name>
    <dbReference type="NCBI Taxonomy" id="320188"/>
    <lineage>
        <taxon>Eukaryota</taxon>
        <taxon>Metazoa</taxon>
        <taxon>Ecdysozoa</taxon>
        <taxon>Arthropoda</taxon>
        <taxon>Hexapoda</taxon>
        <taxon>Insecta</taxon>
        <taxon>Pterygota</taxon>
        <taxon>Neoptera</taxon>
        <taxon>Endopterygota</taxon>
        <taxon>Lepidoptera</taxon>
        <taxon>Glossata</taxon>
        <taxon>Ditrysia</taxon>
        <taxon>Papilionoidea</taxon>
        <taxon>Pieridae</taxon>
        <taxon>Pierinae</taxon>
        <taxon>Leptosia</taxon>
    </lineage>
</organism>
<sequence>MRTVRIWRSIGVWERWGVEESYPPWWALTYFPSPPYRTHEVTVLQLQAFEHRKGDCTKRSNLSRRLVGNFPPFGGRILSNLEKENLFSEEAKHWNI</sequence>
<gene>
    <name evidence="1" type="ORF">LNINA_LOCUS10159</name>
</gene>
<comment type="caution">
    <text evidence="1">The sequence shown here is derived from an EMBL/GenBank/DDBJ whole genome shotgun (WGS) entry which is preliminary data.</text>
</comment>
<protein>
    <submittedName>
        <fullName evidence="1">Uncharacterized protein</fullName>
    </submittedName>
</protein>
<evidence type="ECO:0000313" key="2">
    <source>
        <dbReference type="Proteomes" id="UP001497472"/>
    </source>
</evidence>
<name>A0AAV1JRE8_9NEOP</name>
<reference evidence="1 2" key="1">
    <citation type="submission" date="2023-11" db="EMBL/GenBank/DDBJ databases">
        <authorList>
            <person name="Okamura Y."/>
        </authorList>
    </citation>
    <scope>NUCLEOTIDE SEQUENCE [LARGE SCALE GENOMIC DNA]</scope>
</reference>
<keyword evidence="2" id="KW-1185">Reference proteome</keyword>
<proteinExistence type="predicted"/>
<accession>A0AAV1JRE8</accession>
<evidence type="ECO:0000313" key="1">
    <source>
        <dbReference type="EMBL" id="CAK1550973.1"/>
    </source>
</evidence>
<dbReference type="Proteomes" id="UP001497472">
    <property type="component" value="Unassembled WGS sequence"/>
</dbReference>
<dbReference type="AlphaFoldDB" id="A0AAV1JRE8"/>